<name>A0A1R3TIS2_9HYPH</name>
<proteinExistence type="predicted"/>
<sequence>MTHGIRLMNESYRRDAGGCRAVFAAVSRFIKRTFPWNIKGRSAFLRAHFTFVLI</sequence>
<evidence type="ECO:0000313" key="1">
    <source>
        <dbReference type="EMBL" id="SCX18318.1"/>
    </source>
</evidence>
<dbReference type="STRING" id="1907666.DSM25559_1711"/>
<accession>A0A1R3TIS2</accession>
<organism evidence="1 2">
    <name type="scientific">Agrobacterium rosae</name>
    <dbReference type="NCBI Taxonomy" id="1972867"/>
    <lineage>
        <taxon>Bacteria</taxon>
        <taxon>Pseudomonadati</taxon>
        <taxon>Pseudomonadota</taxon>
        <taxon>Alphaproteobacteria</taxon>
        <taxon>Hyphomicrobiales</taxon>
        <taxon>Rhizobiaceae</taxon>
        <taxon>Rhizobium/Agrobacterium group</taxon>
        <taxon>Agrobacterium</taxon>
    </lineage>
</organism>
<dbReference type="Proteomes" id="UP000187891">
    <property type="component" value="Unassembled WGS sequence"/>
</dbReference>
<reference evidence="2" key="1">
    <citation type="submission" date="2016-10" db="EMBL/GenBank/DDBJ databases">
        <authorList>
            <person name="Wibberg D."/>
        </authorList>
    </citation>
    <scope>NUCLEOTIDE SEQUENCE [LARGE SCALE GENOMIC DNA]</scope>
</reference>
<dbReference type="EMBL" id="FMUE01000003">
    <property type="protein sequence ID" value="SCX18318.1"/>
    <property type="molecule type" value="Genomic_DNA"/>
</dbReference>
<dbReference type="AlphaFoldDB" id="A0A1R3TIS2"/>
<gene>
    <name evidence="1" type="ORF">DSM25559_1711</name>
</gene>
<evidence type="ECO:0000313" key="2">
    <source>
        <dbReference type="Proteomes" id="UP000187891"/>
    </source>
</evidence>
<protein>
    <submittedName>
        <fullName evidence="1">Uncharacterized protein</fullName>
    </submittedName>
</protein>